<gene>
    <name evidence="1" type="ORF">MACJ_000480</name>
</gene>
<dbReference type="Proteomes" id="UP000244803">
    <property type="component" value="Chromosome 1"/>
</dbReference>
<organism evidence="1 2">
    <name type="scientific">Theileria orientalis</name>
    <dbReference type="NCBI Taxonomy" id="68886"/>
    <lineage>
        <taxon>Eukaryota</taxon>
        <taxon>Sar</taxon>
        <taxon>Alveolata</taxon>
        <taxon>Apicomplexa</taxon>
        <taxon>Aconoidasida</taxon>
        <taxon>Piroplasmida</taxon>
        <taxon>Theileriidae</taxon>
        <taxon>Theileria</taxon>
    </lineage>
</organism>
<name>A0A976QUL3_THEOR</name>
<dbReference type="EMBL" id="CP056065">
    <property type="protein sequence ID" value="UKJ88038.2"/>
    <property type="molecule type" value="Genomic_DNA"/>
</dbReference>
<evidence type="ECO:0000313" key="2">
    <source>
        <dbReference type="Proteomes" id="UP000244803"/>
    </source>
</evidence>
<protein>
    <submittedName>
        <fullName evidence="1">Uncharacterized protein</fullName>
    </submittedName>
</protein>
<dbReference type="AlphaFoldDB" id="A0A976QUL3"/>
<sequence>MALASSATAVSTPVVLDKPLLEGKDERFATVLHHKAAADVTGVTHKLRFLLLLPKLGADLTGGFASGLTPKVHANMGLGDGDHLTELFGLSDCDTWLAFVMGVFHTATRAVSFKSFFGLKGDLKLDVGVAPVAEFVKDKVHNPVMGAMFKLMPSHLLTHKLKAHFPNVK</sequence>
<accession>A0A976QUL3</accession>
<dbReference type="OrthoDB" id="10308620at2759"/>
<reference evidence="1" key="1">
    <citation type="submission" date="2022-07" db="EMBL/GenBank/DDBJ databases">
        <title>Evaluation of T. orientalis genome assembly methods using nanopore sequencing and analysis of variation between genomes.</title>
        <authorList>
            <person name="Yam J."/>
            <person name="Micallef M.L."/>
            <person name="Liu M."/>
            <person name="Djordjevic S.P."/>
            <person name="Bogema D.R."/>
            <person name="Jenkins C."/>
        </authorList>
    </citation>
    <scope>NUCLEOTIDE SEQUENCE</scope>
    <source>
        <strain evidence="1">Fish Creek</strain>
    </source>
</reference>
<proteinExistence type="predicted"/>
<evidence type="ECO:0000313" key="1">
    <source>
        <dbReference type="EMBL" id="UKJ88038.2"/>
    </source>
</evidence>